<dbReference type="SUPFAM" id="SSF56281">
    <property type="entry name" value="Metallo-hydrolase/oxidoreductase"/>
    <property type="match status" value="1"/>
</dbReference>
<evidence type="ECO:0000256" key="1">
    <source>
        <dbReference type="ARBA" id="ARBA00022801"/>
    </source>
</evidence>
<protein>
    <recommendedName>
        <fullName evidence="2">UPF0173 metal-dependent hydrolase BED47_09830</fullName>
    </recommendedName>
</protein>
<evidence type="ECO:0000259" key="3">
    <source>
        <dbReference type="SMART" id="SM00849"/>
    </source>
</evidence>
<proteinExistence type="inferred from homology"/>
<dbReference type="HAMAP" id="MF_00457">
    <property type="entry name" value="UPF0173"/>
    <property type="match status" value="1"/>
</dbReference>
<evidence type="ECO:0000313" key="5">
    <source>
        <dbReference type="Proteomes" id="UP000094580"/>
    </source>
</evidence>
<dbReference type="SMART" id="SM00849">
    <property type="entry name" value="Lactamase_B"/>
    <property type="match status" value="1"/>
</dbReference>
<comment type="caution">
    <text evidence="4">The sequence shown here is derived from an EMBL/GenBank/DDBJ whole genome shotgun (WGS) entry which is preliminary data.</text>
</comment>
<dbReference type="InterPro" id="IPR036866">
    <property type="entry name" value="RibonucZ/Hydroxyglut_hydro"/>
</dbReference>
<dbReference type="InterPro" id="IPR001279">
    <property type="entry name" value="Metallo-B-lactamas"/>
</dbReference>
<reference evidence="4 5" key="1">
    <citation type="submission" date="2016-07" db="EMBL/GenBank/DDBJ databases">
        <authorList>
            <person name="Townsley L."/>
            <person name="Shank E.A."/>
        </authorList>
    </citation>
    <scope>NUCLEOTIDE SEQUENCE [LARGE SCALE GENOMIC DNA]</scope>
    <source>
        <strain evidence="4 5">CH01</strain>
    </source>
</reference>
<dbReference type="Pfam" id="PF12706">
    <property type="entry name" value="Lactamase_B_2"/>
    <property type="match status" value="1"/>
</dbReference>
<dbReference type="GO" id="GO:0016787">
    <property type="term" value="F:hydrolase activity"/>
    <property type="evidence" value="ECO:0007669"/>
    <property type="project" value="UniProtKB-KW"/>
</dbReference>
<name>A0ABX2ZLZ3_9BACI</name>
<accession>A0ABX2ZLZ3</accession>
<dbReference type="InterPro" id="IPR022877">
    <property type="entry name" value="UPF0173"/>
</dbReference>
<gene>
    <name evidence="4" type="ORF">BED47_09830</name>
</gene>
<sequence length="228" mass="25198">MNITYFGHSVILVEHGQDSIIIDPFINGNPHTNVKVENIKVNYIYVTHGHGDHLGDTVELAKRNDATVIAPVELATWISWQGVKVVPMHIGGEKEFSFGKLKLVEAIHGSSIVDEENKQIINVGPPSGVLLKIAGKTIYHAGDTALYRGMKTLGEYEKIDLAYLPIGNHFTMGIDDAVIASEWINAQQVIPMHYNTFPPIQVDPNEFLAKLPKNNGFIHEPNTTISLL</sequence>
<keyword evidence="5" id="KW-1185">Reference proteome</keyword>
<organism evidence="4 5">
    <name type="scientific">Gottfriedia luciferensis</name>
    <dbReference type="NCBI Taxonomy" id="178774"/>
    <lineage>
        <taxon>Bacteria</taxon>
        <taxon>Bacillati</taxon>
        <taxon>Bacillota</taxon>
        <taxon>Bacilli</taxon>
        <taxon>Bacillales</taxon>
        <taxon>Bacillaceae</taxon>
        <taxon>Gottfriedia</taxon>
    </lineage>
</organism>
<evidence type="ECO:0000256" key="2">
    <source>
        <dbReference type="HAMAP-Rule" id="MF_00457"/>
    </source>
</evidence>
<comment type="similarity">
    <text evidence="2">Belongs to the UPF0173 family.</text>
</comment>
<dbReference type="NCBIfam" id="NF001911">
    <property type="entry name" value="PRK00685.1"/>
    <property type="match status" value="1"/>
</dbReference>
<dbReference type="PANTHER" id="PTHR43546:SF3">
    <property type="entry name" value="UPF0173 METAL-DEPENDENT HYDROLASE MJ1163"/>
    <property type="match status" value="1"/>
</dbReference>
<feature type="domain" description="Metallo-beta-lactamase" evidence="3">
    <location>
        <begin position="7"/>
        <end position="193"/>
    </location>
</feature>
<evidence type="ECO:0000313" key="4">
    <source>
        <dbReference type="EMBL" id="ODG90740.1"/>
    </source>
</evidence>
<dbReference type="Gene3D" id="3.60.15.10">
    <property type="entry name" value="Ribonuclease Z/Hydroxyacylglutathione hydrolase-like"/>
    <property type="match status" value="1"/>
</dbReference>
<dbReference type="Proteomes" id="UP000094580">
    <property type="component" value="Unassembled WGS sequence"/>
</dbReference>
<dbReference type="EMBL" id="MDKC01000033">
    <property type="protein sequence ID" value="ODG90740.1"/>
    <property type="molecule type" value="Genomic_DNA"/>
</dbReference>
<dbReference type="RefSeq" id="WP_069034607.1">
    <property type="nucleotide sequence ID" value="NZ_MDKC01000033.1"/>
</dbReference>
<dbReference type="PANTHER" id="PTHR43546">
    <property type="entry name" value="UPF0173 METAL-DEPENDENT HYDROLASE MJ1163-RELATED"/>
    <property type="match status" value="1"/>
</dbReference>
<dbReference type="InterPro" id="IPR050114">
    <property type="entry name" value="UPF0173_UPF0282_UlaG_hydrolase"/>
</dbReference>
<keyword evidence="1 2" id="KW-0378">Hydrolase</keyword>